<evidence type="ECO:0000259" key="2">
    <source>
        <dbReference type="PROSITE" id="PS51384"/>
    </source>
</evidence>
<keyword evidence="4" id="KW-1185">Reference proteome</keyword>
<dbReference type="GO" id="GO:0016491">
    <property type="term" value="F:oxidoreductase activity"/>
    <property type="evidence" value="ECO:0007669"/>
    <property type="project" value="InterPro"/>
</dbReference>
<proteinExistence type="inferred from homology"/>
<evidence type="ECO:0000313" key="4">
    <source>
        <dbReference type="Proteomes" id="UP001165678"/>
    </source>
</evidence>
<dbReference type="RefSeq" id="WP_265896000.1">
    <property type="nucleotide sequence ID" value="NZ_JAPIVE010000002.1"/>
</dbReference>
<dbReference type="CDD" id="cd06193">
    <property type="entry name" value="siderophore_interacting"/>
    <property type="match status" value="1"/>
</dbReference>
<dbReference type="InterPro" id="IPR017927">
    <property type="entry name" value="FAD-bd_FR_type"/>
</dbReference>
<dbReference type="SUPFAM" id="SSF63380">
    <property type="entry name" value="Riboflavin synthase domain-like"/>
    <property type="match status" value="1"/>
</dbReference>
<dbReference type="Pfam" id="PF08021">
    <property type="entry name" value="FAD_binding_9"/>
    <property type="match status" value="1"/>
</dbReference>
<comment type="similarity">
    <text evidence="1">Belongs to the SIP oxidoreductase family.</text>
</comment>
<feature type="domain" description="FAD-binding FR-type" evidence="2">
    <location>
        <begin position="7"/>
        <end position="112"/>
    </location>
</feature>
<protein>
    <submittedName>
        <fullName evidence="3">Siderophore-interacting protein</fullName>
    </submittedName>
</protein>
<evidence type="ECO:0000256" key="1">
    <source>
        <dbReference type="ARBA" id="ARBA00035644"/>
    </source>
</evidence>
<dbReference type="AlphaFoldDB" id="A0AA41ZHM7"/>
<dbReference type="PROSITE" id="PS51384">
    <property type="entry name" value="FAD_FR"/>
    <property type="match status" value="1"/>
</dbReference>
<accession>A0AA41ZHM7</accession>
<dbReference type="Pfam" id="PF04954">
    <property type="entry name" value="SIP"/>
    <property type="match status" value="1"/>
</dbReference>
<comment type="caution">
    <text evidence="3">The sequence shown here is derived from an EMBL/GenBank/DDBJ whole genome shotgun (WGS) entry which is preliminary data.</text>
</comment>
<dbReference type="InterPro" id="IPR007037">
    <property type="entry name" value="SIP_rossman_dom"/>
</dbReference>
<reference evidence="3" key="1">
    <citation type="submission" date="2022-11" db="EMBL/GenBank/DDBJ databases">
        <title>Larsenimonas rhizosphaerae sp. nov., isolated from a tidal mudflat.</title>
        <authorList>
            <person name="Lee S.D."/>
            <person name="Kim I.S."/>
        </authorList>
    </citation>
    <scope>NUCLEOTIDE SEQUENCE</scope>
    <source>
        <strain evidence="3">GH2-1</strain>
    </source>
</reference>
<dbReference type="InterPro" id="IPR039374">
    <property type="entry name" value="SIP_fam"/>
</dbReference>
<name>A0AA41ZHM7_9GAMM</name>
<sequence>MSDRRKPAPRELEVLHSQRLTPHMLRLTLGGPGMDRFPEPDLSGGYVKLMISQEDGASPLIRTYTIRAHRPGDIDVDVVLHDDHGPASRWAMAAVPGSRLMVGGPGPSKPVDEQADWCLMVADMTALPALAVHLETMASTHRGAVFIEVTSEDDIQSLAHPEGMVLHWVINPRPGTADGGGPLIDAVRAWPWPDSGRGFVWGACEFSGMRALRYYTRQVRGLERRQCYISSYWKHGMAEDDHKVVKREDADQDAQA</sequence>
<dbReference type="EMBL" id="JAPIVE010000002">
    <property type="protein sequence ID" value="MCX2524028.1"/>
    <property type="molecule type" value="Genomic_DNA"/>
</dbReference>
<dbReference type="Gene3D" id="3.40.50.80">
    <property type="entry name" value="Nucleotide-binding domain of ferredoxin-NADP reductase (FNR) module"/>
    <property type="match status" value="1"/>
</dbReference>
<gene>
    <name evidence="3" type="ORF">OQ287_07240</name>
</gene>
<dbReference type="InterPro" id="IPR013113">
    <property type="entry name" value="SIP_FAD-bd"/>
</dbReference>
<dbReference type="InterPro" id="IPR039261">
    <property type="entry name" value="FNR_nucleotide-bd"/>
</dbReference>
<dbReference type="PANTHER" id="PTHR30157:SF0">
    <property type="entry name" value="NADPH-DEPENDENT FERRIC-CHELATE REDUCTASE"/>
    <property type="match status" value="1"/>
</dbReference>
<dbReference type="Gene3D" id="2.40.30.10">
    <property type="entry name" value="Translation factors"/>
    <property type="match status" value="1"/>
</dbReference>
<dbReference type="Proteomes" id="UP001165678">
    <property type="component" value="Unassembled WGS sequence"/>
</dbReference>
<evidence type="ECO:0000313" key="3">
    <source>
        <dbReference type="EMBL" id="MCX2524028.1"/>
    </source>
</evidence>
<organism evidence="3 4">
    <name type="scientific">Larsenimonas rhizosphaerae</name>
    <dbReference type="NCBI Taxonomy" id="2944682"/>
    <lineage>
        <taxon>Bacteria</taxon>
        <taxon>Pseudomonadati</taxon>
        <taxon>Pseudomonadota</taxon>
        <taxon>Gammaproteobacteria</taxon>
        <taxon>Oceanospirillales</taxon>
        <taxon>Halomonadaceae</taxon>
        <taxon>Larsenimonas</taxon>
    </lineage>
</organism>
<dbReference type="InterPro" id="IPR017938">
    <property type="entry name" value="Riboflavin_synthase-like_b-brl"/>
</dbReference>
<dbReference type="PANTHER" id="PTHR30157">
    <property type="entry name" value="FERRIC REDUCTASE, NADPH-DEPENDENT"/>
    <property type="match status" value="1"/>
</dbReference>